<evidence type="ECO:0008006" key="7">
    <source>
        <dbReference type="Google" id="ProtNLM"/>
    </source>
</evidence>
<accession>A0AAP0N8D0</accession>
<evidence type="ECO:0000256" key="1">
    <source>
        <dbReference type="SAM" id="MobiDB-lite"/>
    </source>
</evidence>
<dbReference type="Pfam" id="PF13960">
    <property type="entry name" value="DUF4218"/>
    <property type="match status" value="1"/>
</dbReference>
<evidence type="ECO:0000259" key="3">
    <source>
        <dbReference type="Pfam" id="PF13960"/>
    </source>
</evidence>
<organism evidence="5 6">
    <name type="scientific">Liquidambar formosana</name>
    <name type="common">Formosan gum</name>
    <dbReference type="NCBI Taxonomy" id="63359"/>
    <lineage>
        <taxon>Eukaryota</taxon>
        <taxon>Viridiplantae</taxon>
        <taxon>Streptophyta</taxon>
        <taxon>Embryophyta</taxon>
        <taxon>Tracheophyta</taxon>
        <taxon>Spermatophyta</taxon>
        <taxon>Magnoliopsida</taxon>
        <taxon>eudicotyledons</taxon>
        <taxon>Gunneridae</taxon>
        <taxon>Pentapetalae</taxon>
        <taxon>Saxifragales</taxon>
        <taxon>Altingiaceae</taxon>
        <taxon>Liquidambar</taxon>
    </lineage>
</organism>
<evidence type="ECO:0000313" key="6">
    <source>
        <dbReference type="Proteomes" id="UP001415857"/>
    </source>
</evidence>
<protein>
    <recommendedName>
        <fullName evidence="7">Transposase</fullName>
    </recommendedName>
</protein>
<feature type="domain" description="DUF4218" evidence="3">
    <location>
        <begin position="255"/>
        <end position="306"/>
    </location>
</feature>
<proteinExistence type="predicted"/>
<evidence type="ECO:0000259" key="2">
    <source>
        <dbReference type="Pfam" id="PF13952"/>
    </source>
</evidence>
<dbReference type="Pfam" id="PF13963">
    <property type="entry name" value="Transpos_assoc"/>
    <property type="match status" value="1"/>
</dbReference>
<feature type="compositionally biased region" description="Acidic residues" evidence="1">
    <location>
        <begin position="554"/>
        <end position="569"/>
    </location>
</feature>
<dbReference type="PANTHER" id="PTHR48258:SF12">
    <property type="entry name" value="TRANSPOSON PROTEIN, CACTA, EN_SPM SUB-CLASS"/>
    <property type="match status" value="1"/>
</dbReference>
<dbReference type="Pfam" id="PF13952">
    <property type="entry name" value="DUF4216"/>
    <property type="match status" value="1"/>
</dbReference>
<evidence type="ECO:0000313" key="5">
    <source>
        <dbReference type="EMBL" id="KAK9267517.1"/>
    </source>
</evidence>
<evidence type="ECO:0000259" key="4">
    <source>
        <dbReference type="Pfam" id="PF13963"/>
    </source>
</evidence>
<sequence length="626" mass="71878">MDKSWVNESRVTSVYKVGVERFLDLAFEKAAMDDVIPCPCATCSNIYLYPREIVREHLICVGFEMDYARGTWYLHGELGEEIDSRIDMSSEDEADEVDDMHGMIDNAFGVVNSNTGEPTDSINEPNAEAAKFYKWLELSHRFRRDKASFDGKTETRAAPLSLSGTELFEQCRDIDVTFGKKPEEETRRNRIVRKHDVQARHDLKQFGIRHALQVDEDVASKMLPPACYTMSPTEKDIFCKVLSRVKVPDGYAANISRYLHTLKSYVRNKNRPEGSIAEGYIVEESLTFCTRYLNEVETKLTRVPRNDDDGGSRSNQGLSIFSGTGRALKSIEYNHVGHSTLAQLHSYVLFNCPEMIPFVERHFEMLRKNNPNMPLQDVKRMHKDQFPNWFEYIVDNEHLHDDEVVRTDLQWLAKGPDTILGKCNRFVINGYRFRTKDVDERSKTQNSGVVVTARTTNDEDVTYYGKLIDIIELNYYGTRKVVLFQCDWVQDRAVKKDRYGFTLVNFNRRLVTEEPYVLASQVLQVFYVPDLVEKEWDVAIKILPRDLFKMVAEDEETDDVDPNDVDPNDLDPTLPIEAEIDPQIGPTMVDVDIRPNEVRPNVPAIPVDESTINNQAGEDEGILYDG</sequence>
<feature type="domain" description="Transposase-associated" evidence="4">
    <location>
        <begin position="3"/>
        <end position="77"/>
    </location>
</feature>
<feature type="compositionally biased region" description="Acidic residues" evidence="1">
    <location>
        <begin position="617"/>
        <end position="626"/>
    </location>
</feature>
<keyword evidence="6" id="KW-1185">Reference proteome</keyword>
<gene>
    <name evidence="5" type="ORF">L1049_009945</name>
</gene>
<dbReference type="InterPro" id="IPR025452">
    <property type="entry name" value="DUF4218"/>
</dbReference>
<dbReference type="Proteomes" id="UP001415857">
    <property type="component" value="Unassembled WGS sequence"/>
</dbReference>
<reference evidence="5 6" key="1">
    <citation type="journal article" date="2024" name="Plant J.">
        <title>Genome sequences and population genomics reveal climatic adaptation and genomic divergence between two closely related sweetgum species.</title>
        <authorList>
            <person name="Xu W.Q."/>
            <person name="Ren C.Q."/>
            <person name="Zhang X.Y."/>
            <person name="Comes H.P."/>
            <person name="Liu X.H."/>
            <person name="Li Y.G."/>
            <person name="Kettle C.J."/>
            <person name="Jalonen R."/>
            <person name="Gaisberger H."/>
            <person name="Ma Y.Z."/>
            <person name="Qiu Y.X."/>
        </authorList>
    </citation>
    <scope>NUCLEOTIDE SEQUENCE [LARGE SCALE GENOMIC DNA]</scope>
    <source>
        <strain evidence="5">Hangzhou</strain>
    </source>
</reference>
<name>A0AAP0N8D0_LIQFO</name>
<feature type="domain" description="DUF4216" evidence="2">
    <location>
        <begin position="471"/>
        <end position="538"/>
    </location>
</feature>
<dbReference type="AlphaFoldDB" id="A0AAP0N8D0"/>
<dbReference type="InterPro" id="IPR029480">
    <property type="entry name" value="Transpos_assoc"/>
</dbReference>
<feature type="region of interest" description="Disordered" evidence="1">
    <location>
        <begin position="601"/>
        <end position="626"/>
    </location>
</feature>
<dbReference type="EMBL" id="JBBPBK010000016">
    <property type="protein sequence ID" value="KAK9267517.1"/>
    <property type="molecule type" value="Genomic_DNA"/>
</dbReference>
<dbReference type="PANTHER" id="PTHR48258">
    <property type="entry name" value="DUF4218 DOMAIN-CONTAINING PROTEIN-RELATED"/>
    <property type="match status" value="1"/>
</dbReference>
<feature type="region of interest" description="Disordered" evidence="1">
    <location>
        <begin position="554"/>
        <end position="575"/>
    </location>
</feature>
<dbReference type="InterPro" id="IPR025312">
    <property type="entry name" value="DUF4216"/>
</dbReference>
<comment type="caution">
    <text evidence="5">The sequence shown here is derived from an EMBL/GenBank/DDBJ whole genome shotgun (WGS) entry which is preliminary data.</text>
</comment>